<accession>A0ABY8WR60</accession>
<proteinExistence type="predicted"/>
<dbReference type="EMBL" id="CP126980">
    <property type="protein sequence ID" value="WIM99952.1"/>
    <property type="molecule type" value="Genomic_DNA"/>
</dbReference>
<feature type="region of interest" description="Disordered" evidence="1">
    <location>
        <begin position="78"/>
        <end position="105"/>
    </location>
</feature>
<reference evidence="3 4" key="1">
    <citation type="submission" date="2023-06" db="EMBL/GenBank/DDBJ databases">
        <authorList>
            <person name="Yushchuk O."/>
            <person name="Binda E."/>
            <person name="Ruckert-Reed C."/>
            <person name="Fedorenko V."/>
            <person name="Kalinowski J."/>
            <person name="Marinelli F."/>
        </authorList>
    </citation>
    <scope>NUCLEOTIDE SEQUENCE [LARGE SCALE GENOMIC DNA]</scope>
    <source>
        <strain evidence="3 4">NRRL 3884</strain>
    </source>
</reference>
<keyword evidence="2" id="KW-0732">Signal</keyword>
<dbReference type="RefSeq" id="WP_284921403.1">
    <property type="nucleotide sequence ID" value="NZ_CP126980.1"/>
</dbReference>
<protein>
    <submittedName>
        <fullName evidence="3">Uncharacterized protein</fullName>
    </submittedName>
</protein>
<organism evidence="3 4">
    <name type="scientific">Actinoplanes oblitus</name>
    <dbReference type="NCBI Taxonomy" id="3040509"/>
    <lineage>
        <taxon>Bacteria</taxon>
        <taxon>Bacillati</taxon>
        <taxon>Actinomycetota</taxon>
        <taxon>Actinomycetes</taxon>
        <taxon>Micromonosporales</taxon>
        <taxon>Micromonosporaceae</taxon>
        <taxon>Actinoplanes</taxon>
    </lineage>
</organism>
<evidence type="ECO:0000313" key="3">
    <source>
        <dbReference type="EMBL" id="WIM99952.1"/>
    </source>
</evidence>
<keyword evidence="4" id="KW-1185">Reference proteome</keyword>
<feature type="chain" id="PRO_5046055469" evidence="2">
    <location>
        <begin position="39"/>
        <end position="105"/>
    </location>
</feature>
<name>A0ABY8WR60_9ACTN</name>
<evidence type="ECO:0000313" key="4">
    <source>
        <dbReference type="Proteomes" id="UP001240150"/>
    </source>
</evidence>
<evidence type="ECO:0000256" key="2">
    <source>
        <dbReference type="SAM" id="SignalP"/>
    </source>
</evidence>
<gene>
    <name evidence="3" type="ORF">ACTOB_003622</name>
</gene>
<sequence length="105" mass="10899">MTDKKGILEACSSVLRRATLTMVCSAAALAVVQGQAMAGSPSQELTSGGQARLCSSIFKNCHLETILSGITSWPLLPPDSPLGADPDMRPNETAIDISIPGPQGF</sequence>
<feature type="signal peptide" evidence="2">
    <location>
        <begin position="1"/>
        <end position="38"/>
    </location>
</feature>
<evidence type="ECO:0000256" key="1">
    <source>
        <dbReference type="SAM" id="MobiDB-lite"/>
    </source>
</evidence>
<dbReference type="Proteomes" id="UP001240150">
    <property type="component" value="Chromosome"/>
</dbReference>